<name>F8JJL7_STREN</name>
<accession>G8XI31</accession>
<dbReference type="Pfam" id="PF13732">
    <property type="entry name" value="DrrA1-3_C"/>
    <property type="match status" value="1"/>
</dbReference>
<evidence type="ECO:0000256" key="5">
    <source>
        <dbReference type="ARBA" id="ARBA00023251"/>
    </source>
</evidence>
<dbReference type="EMBL" id="CP003229">
    <property type="protein sequence ID" value="AEW99937.1"/>
    <property type="molecule type" value="Genomic_DNA"/>
</dbReference>
<dbReference type="InterPro" id="IPR017871">
    <property type="entry name" value="ABC_transporter-like_CS"/>
</dbReference>
<dbReference type="HOGENOM" id="CLU_000604_1_2_11"/>
<evidence type="ECO:0000313" key="7">
    <source>
        <dbReference type="EMBL" id="AEW99937.1"/>
    </source>
</evidence>
<accession>F8JJL7</accession>
<dbReference type="Pfam" id="PF00005">
    <property type="entry name" value="ABC_tran"/>
    <property type="match status" value="1"/>
</dbReference>
<dbReference type="GO" id="GO:0005524">
    <property type="term" value="F:ATP binding"/>
    <property type="evidence" value="ECO:0007669"/>
    <property type="project" value="UniProtKB-KW"/>
</dbReference>
<dbReference type="GO" id="GO:0005886">
    <property type="term" value="C:plasma membrane"/>
    <property type="evidence" value="ECO:0007669"/>
    <property type="project" value="UniProtKB-SubCell"/>
</dbReference>
<dbReference type="KEGG" id="sct:SCAT_p0005"/>
<comment type="subcellular location">
    <subcellularLocation>
        <location evidence="1">Cell membrane</location>
        <topology evidence="1">Peripheral membrane protein</topology>
    </subcellularLocation>
</comment>
<keyword evidence="2" id="KW-0813">Transport</keyword>
<sequence length="315" mass="33730">MAGPAIEAVRLTRTFGGSTAVDAFDLTVAAGTVVSLLGPNGAGKTTIVRMLATLIRPTSGSARVCGHDITTRPQAVRSVISLTGQFTALEDTLTARENLLLMARLRGHGKRGAAKVTDWLVDRFELGAFRDQLVKTLSGGQRRRVDLAAGLVVQPRLLVLDEPTTGLDPRSRETVWSTVRELVAEGVTLLLTTQYLDEADALSDHIVLLEHGRATASGTPAQLKRRVGHQRIDVTTADATGFTRLRAALAPRFTLTGVPERLLLQLPAPHAAQDLAAVSQAVRDSGVPVEEIVLRSPTLDDVFLTLTGHPPKDRT</sequence>
<gene>
    <name evidence="7" type="ordered locus">SCATT_p17440</name>
</gene>
<evidence type="ECO:0000256" key="4">
    <source>
        <dbReference type="ARBA" id="ARBA00022840"/>
    </source>
</evidence>
<reference evidence="8" key="1">
    <citation type="submission" date="2011-12" db="EMBL/GenBank/DDBJ databases">
        <title>Complete genome sequence of Streptomyces cattleya strain DSM 46488.</title>
        <authorList>
            <person name="Ou H.-Y."/>
            <person name="Li P."/>
            <person name="Zhao C."/>
            <person name="O'Hagan D."/>
            <person name="Deng Z."/>
        </authorList>
    </citation>
    <scope>NUCLEOTIDE SEQUENCE [LARGE SCALE GENOMIC DNA]</scope>
    <source>
        <strain evidence="8">ATCC 35852 / DSM 46488 / JCM 4925 / NBRC 14057 / NRRL 8057</strain>
        <plasmid evidence="8">Plasmid pSCATT</plasmid>
    </source>
</reference>
<dbReference type="InterPro" id="IPR003593">
    <property type="entry name" value="AAA+_ATPase"/>
</dbReference>
<evidence type="ECO:0000256" key="3">
    <source>
        <dbReference type="ARBA" id="ARBA00022741"/>
    </source>
</evidence>
<dbReference type="InterPro" id="IPR027417">
    <property type="entry name" value="P-loop_NTPase"/>
</dbReference>
<dbReference type="SUPFAM" id="SSF52540">
    <property type="entry name" value="P-loop containing nucleoside triphosphate hydrolases"/>
    <property type="match status" value="1"/>
</dbReference>
<dbReference type="InterPro" id="IPR025302">
    <property type="entry name" value="DrrA1/2-like_C"/>
</dbReference>
<dbReference type="SMART" id="SM00382">
    <property type="entry name" value="AAA"/>
    <property type="match status" value="1"/>
</dbReference>
<keyword evidence="4" id="KW-0067">ATP-binding</keyword>
<dbReference type="InterPro" id="IPR003439">
    <property type="entry name" value="ABC_transporter-like_ATP-bd"/>
</dbReference>
<dbReference type="GO" id="GO:0046677">
    <property type="term" value="P:response to antibiotic"/>
    <property type="evidence" value="ECO:0007669"/>
    <property type="project" value="UniProtKB-KW"/>
</dbReference>
<keyword evidence="8" id="KW-1185">Reference proteome</keyword>
<dbReference type="RefSeq" id="WP_014150462.1">
    <property type="nucleotide sequence ID" value="NC_016113.1"/>
</dbReference>
<dbReference type="PROSITE" id="PS00211">
    <property type="entry name" value="ABC_TRANSPORTER_1"/>
    <property type="match status" value="1"/>
</dbReference>
<dbReference type="PANTHER" id="PTHR42711:SF19">
    <property type="entry name" value="DOXORUBICIN RESISTANCE ATP-BINDING PROTEIN DRRA"/>
    <property type="match status" value="1"/>
</dbReference>
<dbReference type="PROSITE" id="PS50893">
    <property type="entry name" value="ABC_TRANSPORTER_2"/>
    <property type="match status" value="1"/>
</dbReference>
<keyword evidence="3" id="KW-0547">Nucleotide-binding</keyword>
<dbReference type="Proteomes" id="UP000007842">
    <property type="component" value="Plasmid pSCATT"/>
</dbReference>
<dbReference type="PATRIC" id="fig|1003195.11.peg.4"/>
<dbReference type="Gene3D" id="3.40.50.300">
    <property type="entry name" value="P-loop containing nucleotide triphosphate hydrolases"/>
    <property type="match status" value="1"/>
</dbReference>
<dbReference type="OrthoDB" id="9804819at2"/>
<dbReference type="KEGG" id="scy:SCATT_p17440"/>
<dbReference type="PANTHER" id="PTHR42711">
    <property type="entry name" value="ABC TRANSPORTER ATP-BINDING PROTEIN"/>
    <property type="match status" value="1"/>
</dbReference>
<dbReference type="GO" id="GO:0016887">
    <property type="term" value="F:ATP hydrolysis activity"/>
    <property type="evidence" value="ECO:0007669"/>
    <property type="project" value="InterPro"/>
</dbReference>
<evidence type="ECO:0000259" key="6">
    <source>
        <dbReference type="PROSITE" id="PS50893"/>
    </source>
</evidence>
<dbReference type="InterPro" id="IPR050763">
    <property type="entry name" value="ABC_transporter_ATP-binding"/>
</dbReference>
<dbReference type="AlphaFoldDB" id="F8JJL7"/>
<evidence type="ECO:0000256" key="1">
    <source>
        <dbReference type="ARBA" id="ARBA00004202"/>
    </source>
</evidence>
<feature type="domain" description="ABC transporter" evidence="6">
    <location>
        <begin position="6"/>
        <end position="236"/>
    </location>
</feature>
<organism evidence="7 8">
    <name type="scientific">Streptantibioticus cattleyicolor (strain ATCC 35852 / DSM 46488 / JCM 4925 / NBRC 14057 / NRRL 8057)</name>
    <name type="common">Streptomyces cattleya</name>
    <dbReference type="NCBI Taxonomy" id="1003195"/>
    <lineage>
        <taxon>Bacteria</taxon>
        <taxon>Bacillati</taxon>
        <taxon>Actinomycetota</taxon>
        <taxon>Actinomycetes</taxon>
        <taxon>Kitasatosporales</taxon>
        <taxon>Streptomycetaceae</taxon>
        <taxon>Streptantibioticus</taxon>
    </lineage>
</organism>
<protein>
    <submittedName>
        <fullName evidence="7">Daunorubicin resistance ABC transporter ATPase subunit</fullName>
    </submittedName>
</protein>
<evidence type="ECO:0000256" key="2">
    <source>
        <dbReference type="ARBA" id="ARBA00022448"/>
    </source>
</evidence>
<geneLocation type="plasmid" evidence="7 8">
    <name>pSCATT</name>
</geneLocation>
<keyword evidence="5" id="KW-0046">Antibiotic resistance</keyword>
<keyword evidence="7" id="KW-0614">Plasmid</keyword>
<proteinExistence type="predicted"/>
<evidence type="ECO:0000313" key="8">
    <source>
        <dbReference type="Proteomes" id="UP000007842"/>
    </source>
</evidence>